<organism evidence="3 4">
    <name type="scientific">Flaviaesturariibacter flavus</name>
    <dbReference type="NCBI Taxonomy" id="2502780"/>
    <lineage>
        <taxon>Bacteria</taxon>
        <taxon>Pseudomonadati</taxon>
        <taxon>Bacteroidota</taxon>
        <taxon>Chitinophagia</taxon>
        <taxon>Chitinophagales</taxon>
        <taxon>Chitinophagaceae</taxon>
        <taxon>Flaviaestuariibacter</taxon>
    </lineage>
</organism>
<evidence type="ECO:0000313" key="4">
    <source>
        <dbReference type="Proteomes" id="UP000295334"/>
    </source>
</evidence>
<name>A0A4R1B237_9BACT</name>
<dbReference type="EMBL" id="SJZI01000052">
    <property type="protein sequence ID" value="TCJ12112.1"/>
    <property type="molecule type" value="Genomic_DNA"/>
</dbReference>
<dbReference type="Proteomes" id="UP000295334">
    <property type="component" value="Unassembled WGS sequence"/>
</dbReference>
<dbReference type="RefSeq" id="WP_131450588.1">
    <property type="nucleotide sequence ID" value="NZ_SJZI01000052.1"/>
</dbReference>
<dbReference type="SUPFAM" id="SSF54427">
    <property type="entry name" value="NTF2-like"/>
    <property type="match status" value="1"/>
</dbReference>
<feature type="domain" description="DUF4440" evidence="2">
    <location>
        <begin position="36"/>
        <end position="143"/>
    </location>
</feature>
<accession>A0A4R1B237</accession>
<protein>
    <submittedName>
        <fullName evidence="3">Nuclear transport factor 2 family protein</fullName>
    </submittedName>
</protein>
<reference evidence="3 4" key="1">
    <citation type="submission" date="2019-03" db="EMBL/GenBank/DDBJ databases">
        <authorList>
            <person name="Kim M.K.M."/>
        </authorList>
    </citation>
    <scope>NUCLEOTIDE SEQUENCE [LARGE SCALE GENOMIC DNA]</scope>
    <source>
        <strain evidence="3 4">17J68-12</strain>
    </source>
</reference>
<gene>
    <name evidence="3" type="ORF">EPD60_16295</name>
</gene>
<comment type="caution">
    <text evidence="3">The sequence shown here is derived from an EMBL/GenBank/DDBJ whole genome shotgun (WGS) entry which is preliminary data.</text>
</comment>
<dbReference type="Gene3D" id="3.10.450.50">
    <property type="match status" value="1"/>
</dbReference>
<dbReference type="OrthoDB" id="979496at2"/>
<dbReference type="AlphaFoldDB" id="A0A4R1B237"/>
<proteinExistence type="predicted"/>
<evidence type="ECO:0000313" key="3">
    <source>
        <dbReference type="EMBL" id="TCJ12112.1"/>
    </source>
</evidence>
<evidence type="ECO:0000256" key="1">
    <source>
        <dbReference type="SAM" id="SignalP"/>
    </source>
</evidence>
<dbReference type="InterPro" id="IPR032710">
    <property type="entry name" value="NTF2-like_dom_sf"/>
</dbReference>
<evidence type="ECO:0000259" key="2">
    <source>
        <dbReference type="Pfam" id="PF14534"/>
    </source>
</evidence>
<feature type="chain" id="PRO_5020964343" evidence="1">
    <location>
        <begin position="22"/>
        <end position="149"/>
    </location>
</feature>
<keyword evidence="1" id="KW-0732">Signal</keyword>
<dbReference type="InterPro" id="IPR027843">
    <property type="entry name" value="DUF4440"/>
</dbReference>
<sequence length="149" mass="16613">MRILLASLLAVIISCPKDAVAQPKHSAPEKNVSTDRLIAAWNKSWNDRDSAAITSQLTNDAVMLSSAKTMNGRSQIAKQFVSHYYRSMLNLKTRKFYESAGGNIAVQSGTYTHDIQTAEGKPNTLSGGYTFVWELQADKSWKLRFLELE</sequence>
<dbReference type="PROSITE" id="PS51257">
    <property type="entry name" value="PROKAR_LIPOPROTEIN"/>
    <property type="match status" value="1"/>
</dbReference>
<dbReference type="Pfam" id="PF14534">
    <property type="entry name" value="DUF4440"/>
    <property type="match status" value="1"/>
</dbReference>
<feature type="signal peptide" evidence="1">
    <location>
        <begin position="1"/>
        <end position="21"/>
    </location>
</feature>
<keyword evidence="4" id="KW-1185">Reference proteome</keyword>